<feature type="region of interest" description="Disordered" evidence="1">
    <location>
        <begin position="270"/>
        <end position="339"/>
    </location>
</feature>
<dbReference type="EMBL" id="JAAVJI010000001">
    <property type="protein sequence ID" value="NJO99670.1"/>
    <property type="molecule type" value="Genomic_DNA"/>
</dbReference>
<accession>A0ABX0Y8N2</accession>
<evidence type="ECO:0000313" key="2">
    <source>
        <dbReference type="EMBL" id="NJO99670.1"/>
    </source>
</evidence>
<dbReference type="Pfam" id="PF12277">
    <property type="entry name" value="DUF3618"/>
    <property type="match status" value="1"/>
</dbReference>
<proteinExistence type="predicted"/>
<comment type="caution">
    <text evidence="2">The sequence shown here is derived from an EMBL/GenBank/DDBJ whole genome shotgun (WGS) entry which is preliminary data.</text>
</comment>
<keyword evidence="3" id="KW-1185">Reference proteome</keyword>
<reference evidence="2 3" key="1">
    <citation type="submission" date="2020-03" db="EMBL/GenBank/DDBJ databases">
        <authorList>
            <person name="Wang L."/>
            <person name="He N."/>
            <person name="Li Y."/>
            <person name="Fang Y."/>
            <person name="Zhang F."/>
        </authorList>
    </citation>
    <scope>NUCLEOTIDE SEQUENCE [LARGE SCALE GENOMIC DNA]</scope>
    <source>
        <strain evidence="3">hsmgli-8</strain>
    </source>
</reference>
<gene>
    <name evidence="2" type="ORF">HBH25_02165</name>
</gene>
<dbReference type="Proteomes" id="UP000746535">
    <property type="component" value="Unassembled WGS sequence"/>
</dbReference>
<organism evidence="2 3">
    <name type="scientific">Pseudomonas quercus</name>
    <dbReference type="NCBI Taxonomy" id="2722792"/>
    <lineage>
        <taxon>Bacteria</taxon>
        <taxon>Pseudomonadati</taxon>
        <taxon>Pseudomonadota</taxon>
        <taxon>Gammaproteobacteria</taxon>
        <taxon>Pseudomonadales</taxon>
        <taxon>Pseudomonadaceae</taxon>
        <taxon>Pseudomonas</taxon>
    </lineage>
</organism>
<sequence>MTSSITAQSHKSPETLEHEINQQRASISNIVDALESKMSPGQLFDQALTYTKGNGGEFFQNLGTTVKNNPIPTVLAGLSLAWLAMNQNRPIAPARVNTGPSLLDRASAAASKVEQAVDGVKDSLHSAADTVSSKASAVAGSVTAHASAAADSVTTHTSALKDKASTWRDGATDRLADGSERLGRNAEDLTAQAREAGTQAKGQLQHLLQEQPLVLAAVGLALGAAFGAMLPVTRQEHRLMGKTSDQLADQAKAKAKEVKAAVSTEAHAVVDSVRQPGAEVSNKDSVAKDPSAPQQPSARATTFASDSATDASATDRAHSDAGSAKSGDTDLSNGLGINR</sequence>
<protein>
    <submittedName>
        <fullName evidence="2">DUF3618 domain-containing protein</fullName>
    </submittedName>
</protein>
<dbReference type="RefSeq" id="WP_168081028.1">
    <property type="nucleotide sequence ID" value="NZ_JAAVJI010000001.1"/>
</dbReference>
<dbReference type="InterPro" id="IPR022062">
    <property type="entry name" value="DUF3618"/>
</dbReference>
<name>A0ABX0Y8N2_9PSED</name>
<feature type="compositionally biased region" description="Low complexity" evidence="1">
    <location>
        <begin position="297"/>
        <end position="312"/>
    </location>
</feature>
<evidence type="ECO:0000256" key="1">
    <source>
        <dbReference type="SAM" id="MobiDB-lite"/>
    </source>
</evidence>
<evidence type="ECO:0000313" key="3">
    <source>
        <dbReference type="Proteomes" id="UP000746535"/>
    </source>
</evidence>